<name>A0ABT4A752_9BACT</name>
<comment type="caution">
    <text evidence="2">The sequence shown here is derived from an EMBL/GenBank/DDBJ whole genome shotgun (WGS) entry which is preliminary data.</text>
</comment>
<accession>A0ABT4A752</accession>
<dbReference type="InterPro" id="IPR011635">
    <property type="entry name" value="CARDB"/>
</dbReference>
<sequence>MRRPDARKGATRCLVLGVLALAGCGRGDATADAATPRSSAAALDSGRDLVVKELRGPASVWPGQSFTATVKVCNQGTDTSYSRPLVELFLSTDAELTMPAPNVPPNEVADQALIGSVEMSELYPGQCETRSVYAHANLPLSAQGDGAYYLAAAVDTTHVEQEVHEDNNILVSGLMGVGHRADLVVTSVKAPASVRNGPGFQATVEVCNQGTSPTSGGSYYPYYDRSRVELFLSMDAELTLPEPGSPSPSIPTDQVSIGYVEVDNLYPGGCMKKTVYASSALPPAAQGDGAYYLVAAVDTNRLEQELREDNNVLVSGLMGVGDRPDLVVTEVRGPASVWPGQSFLATVKVCNQGTHPTQGGYYSGARLDLFLSEDATISMPAPGQPVDPMPIASVNLTQPLYPGQCMTQSVPAHAMLPPEDPSDSAHYLAAAIDTNHVEQELREDNNVLVGDLMGVGYRPDLVVTEVSAPANVWSGQSFQATVKVCNQGTGTTFSSYPGARLELLLTTNSEVTLPDPYMPSPYPPVDQVTIAELQLERLYPGSCVTKTLPAYAHLPYTARATVRTTWWPPSTPPMWSRSCARTTTSS</sequence>
<evidence type="ECO:0000313" key="3">
    <source>
        <dbReference type="Proteomes" id="UP001207654"/>
    </source>
</evidence>
<feature type="domain" description="CARDB" evidence="1">
    <location>
        <begin position="47"/>
        <end position="170"/>
    </location>
</feature>
<dbReference type="EMBL" id="JAPNKA010000001">
    <property type="protein sequence ID" value="MCY1077478.1"/>
    <property type="molecule type" value="Genomic_DNA"/>
</dbReference>
<organism evidence="2 3">
    <name type="scientific">Archangium lansingense</name>
    <dbReference type="NCBI Taxonomy" id="2995310"/>
    <lineage>
        <taxon>Bacteria</taxon>
        <taxon>Pseudomonadati</taxon>
        <taxon>Myxococcota</taxon>
        <taxon>Myxococcia</taxon>
        <taxon>Myxococcales</taxon>
        <taxon>Cystobacterineae</taxon>
        <taxon>Archangiaceae</taxon>
        <taxon>Archangium</taxon>
    </lineage>
</organism>
<dbReference type="Pfam" id="PF07705">
    <property type="entry name" value="CARDB"/>
    <property type="match status" value="1"/>
</dbReference>
<protein>
    <recommendedName>
        <fullName evidence="1">CARDB domain-containing protein</fullName>
    </recommendedName>
</protein>
<proteinExistence type="predicted"/>
<dbReference type="RefSeq" id="WP_267536307.1">
    <property type="nucleotide sequence ID" value="NZ_JAPNKA010000001.1"/>
</dbReference>
<keyword evidence="3" id="KW-1185">Reference proteome</keyword>
<dbReference type="Proteomes" id="UP001207654">
    <property type="component" value="Unassembled WGS sequence"/>
</dbReference>
<dbReference type="Gene3D" id="2.60.40.10">
    <property type="entry name" value="Immunoglobulins"/>
    <property type="match status" value="4"/>
</dbReference>
<gene>
    <name evidence="2" type="ORF">OV287_23695</name>
</gene>
<evidence type="ECO:0000259" key="1">
    <source>
        <dbReference type="Pfam" id="PF07705"/>
    </source>
</evidence>
<dbReference type="PROSITE" id="PS51257">
    <property type="entry name" value="PROKAR_LIPOPROTEIN"/>
    <property type="match status" value="1"/>
</dbReference>
<evidence type="ECO:0000313" key="2">
    <source>
        <dbReference type="EMBL" id="MCY1077478.1"/>
    </source>
</evidence>
<dbReference type="InterPro" id="IPR013783">
    <property type="entry name" value="Ig-like_fold"/>
</dbReference>
<reference evidence="2 3" key="1">
    <citation type="submission" date="2022-11" db="EMBL/GenBank/DDBJ databases">
        <title>Minimal conservation of predation-associated metabolite biosynthetic gene clusters underscores biosynthetic potential of Myxococcota including descriptions for ten novel species: Archangium lansinium sp. nov., Myxococcus landrumus sp. nov., Nannocystis bai.</title>
        <authorList>
            <person name="Ahearne A."/>
            <person name="Stevens C."/>
            <person name="Phillips K."/>
        </authorList>
    </citation>
    <scope>NUCLEOTIDE SEQUENCE [LARGE SCALE GENOMIC DNA]</scope>
    <source>
        <strain evidence="2 3">MIWBW</strain>
    </source>
</reference>